<dbReference type="PROSITE" id="PS52002">
    <property type="entry name" value="SM"/>
    <property type="match status" value="1"/>
</dbReference>
<keyword evidence="3" id="KW-0694">RNA-binding</keyword>
<feature type="domain" description="Sm" evidence="5">
    <location>
        <begin position="1"/>
        <end position="74"/>
    </location>
</feature>
<keyword evidence="4" id="KW-0687">Ribonucleoprotein</keyword>
<accession>A0A1R2B8M4</accession>
<evidence type="ECO:0000313" key="6">
    <source>
        <dbReference type="EMBL" id="OMJ73124.1"/>
    </source>
</evidence>
<dbReference type="GO" id="GO:0000398">
    <property type="term" value="P:mRNA splicing, via spliceosome"/>
    <property type="evidence" value="ECO:0007669"/>
    <property type="project" value="TreeGrafter"/>
</dbReference>
<dbReference type="GO" id="GO:0046540">
    <property type="term" value="C:U4/U6 x U5 tri-snRNP complex"/>
    <property type="evidence" value="ECO:0007669"/>
    <property type="project" value="TreeGrafter"/>
</dbReference>
<comment type="similarity">
    <text evidence="1">Belongs to the snRNP Sm proteins family.</text>
</comment>
<dbReference type="OrthoDB" id="10263346at2759"/>
<protein>
    <recommendedName>
        <fullName evidence="5">Sm domain-containing protein</fullName>
    </recommendedName>
</protein>
<dbReference type="Gene3D" id="2.30.30.100">
    <property type="match status" value="1"/>
</dbReference>
<dbReference type="SUPFAM" id="SSF50182">
    <property type="entry name" value="Sm-like ribonucleoproteins"/>
    <property type="match status" value="1"/>
</dbReference>
<comment type="caution">
    <text evidence="6">The sequence shown here is derived from an EMBL/GenBank/DDBJ whole genome shotgun (WGS) entry which is preliminary data.</text>
</comment>
<evidence type="ECO:0000259" key="5">
    <source>
        <dbReference type="PROSITE" id="PS52002"/>
    </source>
</evidence>
<evidence type="ECO:0000313" key="7">
    <source>
        <dbReference type="Proteomes" id="UP000187209"/>
    </source>
</evidence>
<dbReference type="AlphaFoldDB" id="A0A1R2B8M4"/>
<keyword evidence="2" id="KW-0507">mRNA processing</keyword>
<dbReference type="GO" id="GO:0003729">
    <property type="term" value="F:mRNA binding"/>
    <property type="evidence" value="ECO:0007669"/>
    <property type="project" value="TreeGrafter"/>
</dbReference>
<evidence type="ECO:0000256" key="1">
    <source>
        <dbReference type="ARBA" id="ARBA00006850"/>
    </source>
</evidence>
<gene>
    <name evidence="6" type="ORF">SteCoe_28270</name>
</gene>
<dbReference type="InterPro" id="IPR047575">
    <property type="entry name" value="Sm"/>
</dbReference>
<evidence type="ECO:0000256" key="3">
    <source>
        <dbReference type="ARBA" id="ARBA00022884"/>
    </source>
</evidence>
<dbReference type="SMART" id="SM00651">
    <property type="entry name" value="Sm"/>
    <property type="match status" value="1"/>
</dbReference>
<dbReference type="InterPro" id="IPR010920">
    <property type="entry name" value="LSM_dom_sf"/>
</dbReference>
<dbReference type="InterPro" id="IPR001163">
    <property type="entry name" value="Sm_dom_euk/arc"/>
</dbReference>
<proteinExistence type="inferred from homology"/>
<dbReference type="PANTHER" id="PTHR15588:SF9">
    <property type="entry name" value="U6 SNRNA-ASSOCIATED SM-LIKE PROTEIN LSM8"/>
    <property type="match status" value="1"/>
</dbReference>
<name>A0A1R2B8M4_9CILI</name>
<keyword evidence="7" id="KW-1185">Reference proteome</keyword>
<dbReference type="PANTHER" id="PTHR15588">
    <property type="entry name" value="LSM1"/>
    <property type="match status" value="1"/>
</dbReference>
<dbReference type="InterPro" id="IPR044642">
    <property type="entry name" value="PTHR15588"/>
</dbReference>
<dbReference type="Proteomes" id="UP000187209">
    <property type="component" value="Unassembled WGS sequence"/>
</dbReference>
<dbReference type="Pfam" id="PF01423">
    <property type="entry name" value="LSM"/>
    <property type="match status" value="1"/>
</dbReference>
<evidence type="ECO:0000256" key="2">
    <source>
        <dbReference type="ARBA" id="ARBA00022664"/>
    </source>
</evidence>
<organism evidence="6 7">
    <name type="scientific">Stentor coeruleus</name>
    <dbReference type="NCBI Taxonomy" id="5963"/>
    <lineage>
        <taxon>Eukaryota</taxon>
        <taxon>Sar</taxon>
        <taxon>Alveolata</taxon>
        <taxon>Ciliophora</taxon>
        <taxon>Postciliodesmatophora</taxon>
        <taxon>Heterotrichea</taxon>
        <taxon>Heterotrichida</taxon>
        <taxon>Stentoridae</taxon>
        <taxon>Stentor</taxon>
    </lineage>
</organism>
<evidence type="ECO:0000256" key="4">
    <source>
        <dbReference type="ARBA" id="ARBA00023274"/>
    </source>
</evidence>
<dbReference type="EMBL" id="MPUH01000845">
    <property type="protein sequence ID" value="OMJ73124.1"/>
    <property type="molecule type" value="Genomic_DNA"/>
</dbReference>
<dbReference type="GO" id="GO:0071011">
    <property type="term" value="C:precatalytic spliceosome"/>
    <property type="evidence" value="ECO:0007669"/>
    <property type="project" value="TreeGrafter"/>
</dbReference>
<dbReference type="GO" id="GO:0005688">
    <property type="term" value="C:U6 snRNP"/>
    <property type="evidence" value="ECO:0007669"/>
    <property type="project" value="TreeGrafter"/>
</dbReference>
<reference evidence="6 7" key="1">
    <citation type="submission" date="2016-11" db="EMBL/GenBank/DDBJ databases">
        <title>The macronuclear genome of Stentor coeruleus: a giant cell with tiny introns.</title>
        <authorList>
            <person name="Slabodnick M."/>
            <person name="Ruby J.G."/>
            <person name="Reiff S.B."/>
            <person name="Swart E.C."/>
            <person name="Gosai S."/>
            <person name="Prabakaran S."/>
            <person name="Witkowska E."/>
            <person name="Larue G.E."/>
            <person name="Fisher S."/>
            <person name="Freeman R.M."/>
            <person name="Gunawardena J."/>
            <person name="Chu W."/>
            <person name="Stover N.A."/>
            <person name="Gregory B.D."/>
            <person name="Nowacki M."/>
            <person name="Derisi J."/>
            <person name="Roy S.W."/>
            <person name="Marshall W.F."/>
            <person name="Sood P."/>
        </authorList>
    </citation>
    <scope>NUCLEOTIDE SEQUENCE [LARGE SCALE GENOMIC DNA]</scope>
    <source>
        <strain evidence="6">WM001</strain>
    </source>
</reference>
<sequence>MASQLDTYINKQVSIITTDGKFYTGTLKGFDQATNLFLSSSTLTLYNPLREDIQTDSIIIRGDTLVLIGLQESFTLPDEGPPIPQII</sequence>